<dbReference type="Gene3D" id="3.40.190.170">
    <property type="entry name" value="Bacterial extracellular solute-binding protein, family 7"/>
    <property type="match status" value="1"/>
</dbReference>
<name>A0A1G6BU35_9HYPH</name>
<feature type="signal peptide" evidence="2">
    <location>
        <begin position="1"/>
        <end position="31"/>
    </location>
</feature>
<dbReference type="InterPro" id="IPR038404">
    <property type="entry name" value="TRAP_DctP_sf"/>
</dbReference>
<organism evidence="3 4">
    <name type="scientific">Bauldia litoralis</name>
    <dbReference type="NCBI Taxonomy" id="665467"/>
    <lineage>
        <taxon>Bacteria</taxon>
        <taxon>Pseudomonadati</taxon>
        <taxon>Pseudomonadota</taxon>
        <taxon>Alphaproteobacteria</taxon>
        <taxon>Hyphomicrobiales</taxon>
        <taxon>Kaistiaceae</taxon>
        <taxon>Bauldia</taxon>
    </lineage>
</organism>
<dbReference type="STRING" id="665467.SAMN02982931_01855"/>
<dbReference type="InterPro" id="IPR018389">
    <property type="entry name" value="DctP_fam"/>
</dbReference>
<protein>
    <submittedName>
        <fullName evidence="3">TRAP-type C4-dicarboxylate transport system, substrate-binding protein</fullName>
    </submittedName>
</protein>
<dbReference type="GO" id="GO:0055085">
    <property type="term" value="P:transmembrane transport"/>
    <property type="evidence" value="ECO:0007669"/>
    <property type="project" value="InterPro"/>
</dbReference>
<keyword evidence="1 2" id="KW-0732">Signal</keyword>
<evidence type="ECO:0000313" key="4">
    <source>
        <dbReference type="Proteomes" id="UP000199071"/>
    </source>
</evidence>
<dbReference type="RefSeq" id="WP_090876341.1">
    <property type="nucleotide sequence ID" value="NZ_FMXQ01000003.1"/>
</dbReference>
<dbReference type="PANTHER" id="PTHR33376">
    <property type="match status" value="1"/>
</dbReference>
<dbReference type="OrthoDB" id="9803763at2"/>
<keyword evidence="4" id="KW-1185">Reference proteome</keyword>
<evidence type="ECO:0000256" key="1">
    <source>
        <dbReference type="ARBA" id="ARBA00022729"/>
    </source>
</evidence>
<proteinExistence type="predicted"/>
<gene>
    <name evidence="3" type="ORF">SAMN02982931_01855</name>
</gene>
<dbReference type="NCBIfam" id="NF037995">
    <property type="entry name" value="TRAP_S1"/>
    <property type="match status" value="1"/>
</dbReference>
<dbReference type="CDD" id="cd13603">
    <property type="entry name" value="PBP2_TRAP_Siap_TeaA_like"/>
    <property type="match status" value="1"/>
</dbReference>
<evidence type="ECO:0000313" key="3">
    <source>
        <dbReference type="EMBL" id="SDB24135.1"/>
    </source>
</evidence>
<accession>A0A1G6BU35</accession>
<dbReference type="Proteomes" id="UP000199071">
    <property type="component" value="Unassembled WGS sequence"/>
</dbReference>
<sequence>MTPFSFRAAVAGTALSLAALMSPVANSTADAATMKLASATINDVQHEWQKVFAAELDKLVGDAVTVEIYPASQLGPIPRMAEGVLLGTIEGFTTPTSFMTNVDPRFQAFDVPGLFRSPEDVDAAIHDPEYRDHLETMFLDKGLRVIGAIYNSPTVVFTLEPVTTLEAMKGLKIRTFASPMQVKPMELLGATPLPLALSEVVPALQSGGLDGLLVGMPILTAFKFYDIGKNITDLRFAEIVSVTLVNEDWFQAQPEDVQEAIIGAGRAAEESVFPWGVENVERTYGIWADNGGAVHNLSDEEQAKMEAEFAELAAQLVAADPAVQEEYDRLKALVDAGGGD</sequence>
<dbReference type="PANTHER" id="PTHR33376:SF4">
    <property type="entry name" value="SIALIC ACID-BINDING PERIPLASMIC PROTEIN SIAP"/>
    <property type="match status" value="1"/>
</dbReference>
<dbReference type="EMBL" id="FMXQ01000003">
    <property type="protein sequence ID" value="SDB24135.1"/>
    <property type="molecule type" value="Genomic_DNA"/>
</dbReference>
<feature type="chain" id="PRO_5011666256" evidence="2">
    <location>
        <begin position="32"/>
        <end position="340"/>
    </location>
</feature>
<dbReference type="Pfam" id="PF03480">
    <property type="entry name" value="DctP"/>
    <property type="match status" value="1"/>
</dbReference>
<evidence type="ECO:0000256" key="2">
    <source>
        <dbReference type="SAM" id="SignalP"/>
    </source>
</evidence>
<dbReference type="AlphaFoldDB" id="A0A1G6BU35"/>
<reference evidence="3 4" key="1">
    <citation type="submission" date="2016-10" db="EMBL/GenBank/DDBJ databases">
        <authorList>
            <person name="de Groot N.N."/>
        </authorList>
    </citation>
    <scope>NUCLEOTIDE SEQUENCE [LARGE SCALE GENOMIC DNA]</scope>
    <source>
        <strain evidence="3 4">ATCC 35022</strain>
    </source>
</reference>